<dbReference type="RefSeq" id="YP_010755161.1">
    <property type="nucleotide sequence ID" value="NC_073468.1"/>
</dbReference>
<protein>
    <submittedName>
        <fullName evidence="2">Uncharacterized protein</fullName>
    </submittedName>
</protein>
<keyword evidence="1" id="KW-1133">Transmembrane helix</keyword>
<gene>
    <name evidence="2" type="primary">164</name>
    <name evidence="2" type="ORF">SEA_PUMPERNICKEL_164</name>
</gene>
<evidence type="ECO:0000313" key="2">
    <source>
        <dbReference type="EMBL" id="UDL15921.1"/>
    </source>
</evidence>
<dbReference type="EMBL" id="OK040790">
    <property type="protein sequence ID" value="UDL15921.1"/>
    <property type="molecule type" value="Genomic_DNA"/>
</dbReference>
<dbReference type="GeneID" id="80019804"/>
<sequence>MNTEKNYDEDPRGQYKPAASVKTMLTIIGVSSLFLIVVIMVGL</sequence>
<dbReference type="Proteomes" id="UP000827768">
    <property type="component" value="Segment"/>
</dbReference>
<keyword evidence="1" id="KW-0812">Transmembrane</keyword>
<organism evidence="2 3">
    <name type="scientific">Microbacterium phage Pumpernickel</name>
    <dbReference type="NCBI Taxonomy" id="2885983"/>
    <lineage>
        <taxon>Viruses</taxon>
        <taxon>Duplodnaviria</taxon>
        <taxon>Heunggongvirae</taxon>
        <taxon>Uroviricota</taxon>
        <taxon>Caudoviricetes</taxon>
        <taxon>Pumpernickelvirus</taxon>
        <taxon>Pumpernickelvirus pumpernickel</taxon>
    </lineage>
</organism>
<evidence type="ECO:0000256" key="1">
    <source>
        <dbReference type="SAM" id="Phobius"/>
    </source>
</evidence>
<name>A0AAE8Y8K3_9CAUD</name>
<proteinExistence type="predicted"/>
<keyword evidence="3" id="KW-1185">Reference proteome</keyword>
<accession>A0AAE8Y8K3</accession>
<reference evidence="2" key="1">
    <citation type="submission" date="2021-09" db="EMBL/GenBank/DDBJ databases">
        <authorList>
            <person name="Andersen S.H."/>
            <person name="Beall E.A."/>
            <person name="Cappelle B."/>
            <person name="Falteisek K.J."/>
            <person name="Fenske B.A."/>
            <person name="Gansluckner N.W."/>
            <person name="Gilbertson S.M."/>
            <person name="Krings K.J."/>
            <person name="Mobeck M."/>
            <person name="Odeku J.O."/>
            <person name="Poncelet M.E."/>
            <person name="Rohr J.R."/>
            <person name="Rolands L."/>
            <person name="Whipple C.D."/>
            <person name="Whipple E.M."/>
            <person name="Spring A.M."/>
            <person name="Klyczek K."/>
            <person name="Garlena R.A."/>
            <person name="Russell D.A."/>
            <person name="Pope W.H."/>
            <person name="Jacobs-Sera D."/>
            <person name="Hatfull G.F."/>
        </authorList>
    </citation>
    <scope>NUCLEOTIDE SEQUENCE</scope>
</reference>
<dbReference type="KEGG" id="vg:80019804"/>
<evidence type="ECO:0000313" key="3">
    <source>
        <dbReference type="Proteomes" id="UP000827768"/>
    </source>
</evidence>
<feature type="transmembrane region" description="Helical" evidence="1">
    <location>
        <begin position="21"/>
        <end position="41"/>
    </location>
</feature>
<keyword evidence="1" id="KW-0472">Membrane</keyword>